<evidence type="ECO:0000313" key="2">
    <source>
        <dbReference type="Proteomes" id="UP000789759"/>
    </source>
</evidence>
<keyword evidence="2" id="KW-1185">Reference proteome</keyword>
<feature type="non-terminal residue" evidence="1">
    <location>
        <position position="80"/>
    </location>
</feature>
<gene>
    <name evidence="1" type="ORF">CPELLU_LOCUS21369</name>
</gene>
<sequence>KLAQHEKIFDLLFIDEVPKSESGKILRRVLREALMCELIDDQGDYFIVSRKRDWIKYNSKNHIQLGNGVSKVVHDKYNYK</sequence>
<organism evidence="1 2">
    <name type="scientific">Cetraspora pellucida</name>
    <dbReference type="NCBI Taxonomy" id="1433469"/>
    <lineage>
        <taxon>Eukaryota</taxon>
        <taxon>Fungi</taxon>
        <taxon>Fungi incertae sedis</taxon>
        <taxon>Mucoromycota</taxon>
        <taxon>Glomeromycotina</taxon>
        <taxon>Glomeromycetes</taxon>
        <taxon>Diversisporales</taxon>
        <taxon>Gigasporaceae</taxon>
        <taxon>Cetraspora</taxon>
    </lineage>
</organism>
<comment type="caution">
    <text evidence="1">The sequence shown here is derived from an EMBL/GenBank/DDBJ whole genome shotgun (WGS) entry which is preliminary data.</text>
</comment>
<feature type="non-terminal residue" evidence="1">
    <location>
        <position position="1"/>
    </location>
</feature>
<accession>A0A9N9KJ83</accession>
<evidence type="ECO:0000313" key="1">
    <source>
        <dbReference type="EMBL" id="CAG8836291.1"/>
    </source>
</evidence>
<dbReference type="OrthoDB" id="2441275at2759"/>
<dbReference type="AlphaFoldDB" id="A0A9N9KJ83"/>
<protein>
    <submittedName>
        <fullName evidence="1">10272_t:CDS:1</fullName>
    </submittedName>
</protein>
<proteinExistence type="predicted"/>
<dbReference type="Proteomes" id="UP000789759">
    <property type="component" value="Unassembled WGS sequence"/>
</dbReference>
<name>A0A9N9KJ83_9GLOM</name>
<reference evidence="1" key="1">
    <citation type="submission" date="2021-06" db="EMBL/GenBank/DDBJ databases">
        <authorList>
            <person name="Kallberg Y."/>
            <person name="Tangrot J."/>
            <person name="Rosling A."/>
        </authorList>
    </citation>
    <scope>NUCLEOTIDE SEQUENCE</scope>
    <source>
        <strain evidence="1">FL966</strain>
    </source>
</reference>
<dbReference type="EMBL" id="CAJVQA010078231">
    <property type="protein sequence ID" value="CAG8836291.1"/>
    <property type="molecule type" value="Genomic_DNA"/>
</dbReference>